<evidence type="ECO:0000313" key="2">
    <source>
        <dbReference type="EMBL" id="EMP28822.1"/>
    </source>
</evidence>
<protein>
    <submittedName>
        <fullName evidence="2">Uncharacterized protein</fullName>
    </submittedName>
</protein>
<dbReference type="Proteomes" id="UP000031443">
    <property type="component" value="Unassembled WGS sequence"/>
</dbReference>
<keyword evidence="3" id="KW-1185">Reference proteome</keyword>
<sequence>MNDDDEEEVVDEEEEEEEYGRQAIGESSCAVSQDLFLTPRQSSQSSTGEPDAGEGTLGHLSQIRRRKKSALLDPEHRAWRMNTVDNLEKKRVERRKAQESQLEKERKMHQDIMGLLRWGSGPLQQLQEVGHSTATPSTLSLQTAAMLLGMPSTSSDAHYAGKAGGYVYTTAYVGIIYGINYIDISASVDSGLSVGELLLLT</sequence>
<name>M7BKW8_CHEMY</name>
<feature type="compositionally biased region" description="Polar residues" evidence="1">
    <location>
        <begin position="39"/>
        <end position="48"/>
    </location>
</feature>
<evidence type="ECO:0000256" key="1">
    <source>
        <dbReference type="SAM" id="MobiDB-lite"/>
    </source>
</evidence>
<evidence type="ECO:0000313" key="3">
    <source>
        <dbReference type="Proteomes" id="UP000031443"/>
    </source>
</evidence>
<organism evidence="2 3">
    <name type="scientific">Chelonia mydas</name>
    <name type="common">Green sea-turtle</name>
    <name type="synonym">Chelonia agassizi</name>
    <dbReference type="NCBI Taxonomy" id="8469"/>
    <lineage>
        <taxon>Eukaryota</taxon>
        <taxon>Metazoa</taxon>
        <taxon>Chordata</taxon>
        <taxon>Craniata</taxon>
        <taxon>Vertebrata</taxon>
        <taxon>Euteleostomi</taxon>
        <taxon>Archelosauria</taxon>
        <taxon>Testudinata</taxon>
        <taxon>Testudines</taxon>
        <taxon>Cryptodira</taxon>
        <taxon>Durocryptodira</taxon>
        <taxon>Americhelydia</taxon>
        <taxon>Chelonioidea</taxon>
        <taxon>Cheloniidae</taxon>
        <taxon>Chelonia</taxon>
    </lineage>
</organism>
<dbReference type="EMBL" id="KB560456">
    <property type="protein sequence ID" value="EMP28822.1"/>
    <property type="molecule type" value="Genomic_DNA"/>
</dbReference>
<accession>M7BKW8</accession>
<gene>
    <name evidence="2" type="ORF">UY3_14067</name>
</gene>
<reference evidence="3" key="1">
    <citation type="journal article" date="2013" name="Nat. Genet.">
        <title>The draft genomes of soft-shell turtle and green sea turtle yield insights into the development and evolution of the turtle-specific body plan.</title>
        <authorList>
            <person name="Wang Z."/>
            <person name="Pascual-Anaya J."/>
            <person name="Zadissa A."/>
            <person name="Li W."/>
            <person name="Niimura Y."/>
            <person name="Huang Z."/>
            <person name="Li C."/>
            <person name="White S."/>
            <person name="Xiong Z."/>
            <person name="Fang D."/>
            <person name="Wang B."/>
            <person name="Ming Y."/>
            <person name="Chen Y."/>
            <person name="Zheng Y."/>
            <person name="Kuraku S."/>
            <person name="Pignatelli M."/>
            <person name="Herrero J."/>
            <person name="Beal K."/>
            <person name="Nozawa M."/>
            <person name="Li Q."/>
            <person name="Wang J."/>
            <person name="Zhang H."/>
            <person name="Yu L."/>
            <person name="Shigenobu S."/>
            <person name="Wang J."/>
            <person name="Liu J."/>
            <person name="Flicek P."/>
            <person name="Searle S."/>
            <person name="Wang J."/>
            <person name="Kuratani S."/>
            <person name="Yin Y."/>
            <person name="Aken B."/>
            <person name="Zhang G."/>
            <person name="Irie N."/>
        </authorList>
    </citation>
    <scope>NUCLEOTIDE SEQUENCE [LARGE SCALE GENOMIC DNA]</scope>
</reference>
<feature type="region of interest" description="Disordered" evidence="1">
    <location>
        <begin position="1"/>
        <end position="64"/>
    </location>
</feature>
<dbReference type="AlphaFoldDB" id="M7BKW8"/>
<feature type="compositionally biased region" description="Acidic residues" evidence="1">
    <location>
        <begin position="1"/>
        <end position="18"/>
    </location>
</feature>
<proteinExistence type="predicted"/>